<dbReference type="EMBL" id="JH712082">
    <property type="protein sequence ID" value="EFO21277.1"/>
    <property type="molecule type" value="Genomic_DNA"/>
</dbReference>
<sequence length="107" mass="11897">MGANGFIDTTIALLMTVLSMLQVFTKQIFKKQITFESKFIIILRAVSILDSRNSNKLVNVETNDVLQYGAILGREITSSIGQSATFLISKQILVALNCRIEFPETVL</sequence>
<gene>
    <name evidence="2" type="ORF">LOAG_07207</name>
</gene>
<name>A0A1S0TWA5_LOALO</name>
<protein>
    <submittedName>
        <fullName evidence="2">Uncharacterized protein</fullName>
    </submittedName>
</protein>
<keyword evidence="1" id="KW-1133">Transmembrane helix</keyword>
<keyword evidence="1" id="KW-0472">Membrane</keyword>
<evidence type="ECO:0000313" key="2">
    <source>
        <dbReference type="EMBL" id="EFO21277.1"/>
    </source>
</evidence>
<dbReference type="AlphaFoldDB" id="A0A1S0TWA5"/>
<dbReference type="GeneID" id="9944629"/>
<dbReference type="KEGG" id="loa:LOAG_07207"/>
<dbReference type="CTD" id="9944629"/>
<feature type="transmembrane region" description="Helical" evidence="1">
    <location>
        <begin position="6"/>
        <end position="24"/>
    </location>
</feature>
<proteinExistence type="predicted"/>
<evidence type="ECO:0000256" key="1">
    <source>
        <dbReference type="SAM" id="Phobius"/>
    </source>
</evidence>
<dbReference type="RefSeq" id="XP_003142791.1">
    <property type="nucleotide sequence ID" value="XM_003142743.1"/>
</dbReference>
<accession>A0A1S0TWA5</accession>
<dbReference type="InParanoid" id="A0A1S0TWA5"/>
<reference evidence="2" key="1">
    <citation type="submission" date="2012-04" db="EMBL/GenBank/DDBJ databases">
        <title>The Genome Sequence of Loa loa.</title>
        <authorList>
            <consortium name="The Broad Institute Genome Sequencing Platform"/>
            <consortium name="Broad Institute Genome Sequencing Center for Infectious Disease"/>
            <person name="Nutman T.B."/>
            <person name="Fink D.L."/>
            <person name="Russ C."/>
            <person name="Young S."/>
            <person name="Zeng Q."/>
            <person name="Gargeya S."/>
            <person name="Alvarado L."/>
            <person name="Berlin A."/>
            <person name="Chapman S.B."/>
            <person name="Chen Z."/>
            <person name="Freedman E."/>
            <person name="Gellesch M."/>
            <person name="Goldberg J."/>
            <person name="Griggs A."/>
            <person name="Gujja S."/>
            <person name="Heilman E.R."/>
            <person name="Heiman D."/>
            <person name="Howarth C."/>
            <person name="Mehta T."/>
            <person name="Neiman D."/>
            <person name="Pearson M."/>
            <person name="Roberts A."/>
            <person name="Saif S."/>
            <person name="Shea T."/>
            <person name="Shenoy N."/>
            <person name="Sisk P."/>
            <person name="Stolte C."/>
            <person name="Sykes S."/>
            <person name="White J."/>
            <person name="Yandava C."/>
            <person name="Haas B."/>
            <person name="Henn M.R."/>
            <person name="Nusbaum C."/>
            <person name="Birren B."/>
        </authorList>
    </citation>
    <scope>NUCLEOTIDE SEQUENCE [LARGE SCALE GENOMIC DNA]</scope>
</reference>
<keyword evidence="1" id="KW-0812">Transmembrane</keyword>
<organism evidence="2">
    <name type="scientific">Loa loa</name>
    <name type="common">Eye worm</name>
    <name type="synonym">Filaria loa</name>
    <dbReference type="NCBI Taxonomy" id="7209"/>
    <lineage>
        <taxon>Eukaryota</taxon>
        <taxon>Metazoa</taxon>
        <taxon>Ecdysozoa</taxon>
        <taxon>Nematoda</taxon>
        <taxon>Chromadorea</taxon>
        <taxon>Rhabditida</taxon>
        <taxon>Spirurina</taxon>
        <taxon>Spiruromorpha</taxon>
        <taxon>Filarioidea</taxon>
        <taxon>Onchocercidae</taxon>
        <taxon>Loa</taxon>
    </lineage>
</organism>